<keyword evidence="5" id="KW-1185">Reference proteome</keyword>
<name>A0A7R8X595_9CRUS</name>
<comment type="similarity">
    <text evidence="3">Belongs to the FPP/GGPP synthase family.</text>
</comment>
<dbReference type="GO" id="GO:0004659">
    <property type="term" value="F:prenyltransferase activity"/>
    <property type="evidence" value="ECO:0007669"/>
    <property type="project" value="InterPro"/>
</dbReference>
<evidence type="ECO:0000313" key="5">
    <source>
        <dbReference type="Proteomes" id="UP000677054"/>
    </source>
</evidence>
<evidence type="ECO:0000256" key="1">
    <source>
        <dbReference type="ARBA" id="ARBA00022723"/>
    </source>
</evidence>
<dbReference type="PANTHER" id="PTHR12001">
    <property type="entry name" value="GERANYLGERANYL PYROPHOSPHATE SYNTHASE"/>
    <property type="match status" value="1"/>
</dbReference>
<dbReference type="Proteomes" id="UP000677054">
    <property type="component" value="Unassembled WGS sequence"/>
</dbReference>
<dbReference type="InterPro" id="IPR008949">
    <property type="entry name" value="Isoprenoid_synthase_dom_sf"/>
</dbReference>
<dbReference type="SFLD" id="SFLDS00005">
    <property type="entry name" value="Isoprenoid_Synthase_Type_I"/>
    <property type="match status" value="1"/>
</dbReference>
<accession>A0A7R8X595</accession>
<dbReference type="GO" id="GO:0046872">
    <property type="term" value="F:metal ion binding"/>
    <property type="evidence" value="ECO:0007669"/>
    <property type="project" value="UniProtKB-KW"/>
</dbReference>
<sequence length="325" mass="37544">MEENRDISLRKSTSTCNGTADEISAIDKALLQPYRYIMQIPGKEIRKKLAVGFNYWLHIPEEKLKIVEEVVQMLHNASLLLDDIEDSSLLRRGMPVAHAVFGIPLTINAANYAYFLALQRALQLDHPKVCEVFTEQLLELHRGQGMEIYWRDSYTPPSEEEYRAMTVRKTGGLFGLALRLMQLFSLCQEDFSHLTGILGLYFQIRDDYCNMCSKEYAESKSFCEDLTEGKFNFPIIHAIHSHPEDQQIISILSSKLCYLDILRQRTKDTILKQYVVSLLERFGSFVYTEATLERLEEEATREIRRLGGNPFLDAALEELKTWRNS</sequence>
<evidence type="ECO:0000313" key="4">
    <source>
        <dbReference type="EMBL" id="CAD7244066.1"/>
    </source>
</evidence>
<dbReference type="InterPro" id="IPR033749">
    <property type="entry name" value="Polyprenyl_synt_CS"/>
</dbReference>
<keyword evidence="3" id="KW-0808">Transferase</keyword>
<dbReference type="OrthoDB" id="6921389at2759"/>
<organism evidence="4">
    <name type="scientific">Darwinula stevensoni</name>
    <dbReference type="NCBI Taxonomy" id="69355"/>
    <lineage>
        <taxon>Eukaryota</taxon>
        <taxon>Metazoa</taxon>
        <taxon>Ecdysozoa</taxon>
        <taxon>Arthropoda</taxon>
        <taxon>Crustacea</taxon>
        <taxon>Oligostraca</taxon>
        <taxon>Ostracoda</taxon>
        <taxon>Podocopa</taxon>
        <taxon>Podocopida</taxon>
        <taxon>Darwinulocopina</taxon>
        <taxon>Darwinuloidea</taxon>
        <taxon>Darwinulidae</taxon>
        <taxon>Darwinula</taxon>
    </lineage>
</organism>
<dbReference type="InterPro" id="IPR000092">
    <property type="entry name" value="Polyprenyl_synt"/>
</dbReference>
<dbReference type="PROSITE" id="PS00723">
    <property type="entry name" value="POLYPRENYL_SYNTHASE_1"/>
    <property type="match status" value="1"/>
</dbReference>
<protein>
    <recommendedName>
        <fullName evidence="6">Geranylgeranyl pyrophosphate synthase</fullName>
    </recommendedName>
</protein>
<dbReference type="SUPFAM" id="SSF48576">
    <property type="entry name" value="Terpenoid synthases"/>
    <property type="match status" value="1"/>
</dbReference>
<evidence type="ECO:0008006" key="6">
    <source>
        <dbReference type="Google" id="ProtNLM"/>
    </source>
</evidence>
<gene>
    <name evidence="4" type="ORF">DSTB1V02_LOCUS3970</name>
</gene>
<dbReference type="AlphaFoldDB" id="A0A7R8X595"/>
<dbReference type="Gene3D" id="1.10.600.10">
    <property type="entry name" value="Farnesyl Diphosphate Synthase"/>
    <property type="match status" value="1"/>
</dbReference>
<dbReference type="Pfam" id="PF00348">
    <property type="entry name" value="polyprenyl_synt"/>
    <property type="match status" value="1"/>
</dbReference>
<dbReference type="PROSITE" id="PS00444">
    <property type="entry name" value="POLYPRENYL_SYNTHASE_2"/>
    <property type="match status" value="1"/>
</dbReference>
<dbReference type="EMBL" id="CAJPEV010000552">
    <property type="protein sequence ID" value="CAG0886410.1"/>
    <property type="molecule type" value="Genomic_DNA"/>
</dbReference>
<dbReference type="PANTHER" id="PTHR12001:SF44">
    <property type="entry name" value="GERANYLGERANYL PYROPHOSPHATE SYNTHASE"/>
    <property type="match status" value="1"/>
</dbReference>
<proteinExistence type="inferred from homology"/>
<dbReference type="GO" id="GO:0008299">
    <property type="term" value="P:isoprenoid biosynthetic process"/>
    <property type="evidence" value="ECO:0007669"/>
    <property type="project" value="InterPro"/>
</dbReference>
<evidence type="ECO:0000256" key="2">
    <source>
        <dbReference type="ARBA" id="ARBA00022842"/>
    </source>
</evidence>
<dbReference type="CDD" id="cd00685">
    <property type="entry name" value="Trans_IPPS_HT"/>
    <property type="match status" value="1"/>
</dbReference>
<reference evidence="4" key="1">
    <citation type="submission" date="2020-11" db="EMBL/GenBank/DDBJ databases">
        <authorList>
            <person name="Tran Van P."/>
        </authorList>
    </citation>
    <scope>NUCLEOTIDE SEQUENCE</scope>
</reference>
<dbReference type="EMBL" id="LR900069">
    <property type="protein sequence ID" value="CAD7244066.1"/>
    <property type="molecule type" value="Genomic_DNA"/>
</dbReference>
<dbReference type="GO" id="GO:0042811">
    <property type="term" value="P:pheromone biosynthetic process"/>
    <property type="evidence" value="ECO:0007669"/>
    <property type="project" value="UniProtKB-ARBA"/>
</dbReference>
<keyword evidence="1" id="KW-0479">Metal-binding</keyword>
<keyword evidence="2" id="KW-0460">Magnesium</keyword>
<evidence type="ECO:0000256" key="3">
    <source>
        <dbReference type="RuleBase" id="RU004466"/>
    </source>
</evidence>